<accession>A0A023WRD8</accession>
<dbReference type="AlphaFoldDB" id="A0A023WRD8"/>
<dbReference type="OrthoDB" id="6984266at2"/>
<evidence type="ECO:0000313" key="1">
    <source>
        <dbReference type="EMBL" id="AHY42374.1"/>
    </source>
</evidence>
<dbReference type="EMBL" id="CP007509">
    <property type="protein sequence ID" value="AHY42374.1"/>
    <property type="molecule type" value="Genomic_DNA"/>
</dbReference>
<evidence type="ECO:0000313" key="2">
    <source>
        <dbReference type="Proteomes" id="UP000025238"/>
    </source>
</evidence>
<dbReference type="KEGG" id="pstu:UIB01_07710"/>
<reference evidence="1 2" key="1">
    <citation type="submission" date="2014-03" db="EMBL/GenBank/DDBJ databases">
        <title>Complete genome sequence of Pseudomonas stutzeri 19SMN4.</title>
        <authorList>
            <person name="Brunet-Galmes I."/>
            <person name="Nogales B."/>
            <person name="Busquets A."/>
            <person name="Pena A."/>
            <person name="Gomila M."/>
            <person name="Garcia-Valdes E."/>
            <person name="Lalucat J."/>
            <person name="Bennasar A."/>
            <person name="Bosch R."/>
        </authorList>
    </citation>
    <scope>NUCLEOTIDE SEQUENCE [LARGE SCALE GENOMIC DNA]</scope>
    <source>
        <strain evidence="1 2">19SMN4</strain>
    </source>
</reference>
<dbReference type="PATRIC" id="fig|316.97.peg.1552"/>
<gene>
    <name evidence="1" type="ORF">UIB01_07710</name>
</gene>
<protein>
    <submittedName>
        <fullName evidence="1">Uncharacterized protein</fullName>
    </submittedName>
</protein>
<dbReference type="Proteomes" id="UP000025238">
    <property type="component" value="Chromosome"/>
</dbReference>
<organism evidence="1 2">
    <name type="scientific">Stutzerimonas stutzeri</name>
    <name type="common">Pseudomonas stutzeri</name>
    <dbReference type="NCBI Taxonomy" id="316"/>
    <lineage>
        <taxon>Bacteria</taxon>
        <taxon>Pseudomonadati</taxon>
        <taxon>Pseudomonadota</taxon>
        <taxon>Gammaproteobacteria</taxon>
        <taxon>Pseudomonadales</taxon>
        <taxon>Pseudomonadaceae</taxon>
        <taxon>Stutzerimonas</taxon>
    </lineage>
</organism>
<proteinExistence type="predicted"/>
<name>A0A023WRD8_STUST</name>
<sequence>MTTWIIAYNKDGNTSTLKIDSAHQPDIDEAVELVTRRAEELYPDQEIEHEHEPDLEDTPATRLAERYGITITGISQA</sequence>